<dbReference type="EMBL" id="CAADIF010000005">
    <property type="protein sequence ID" value="VFR60989.1"/>
    <property type="molecule type" value="Genomic_DNA"/>
</dbReference>
<dbReference type="InterPro" id="IPR014729">
    <property type="entry name" value="Rossmann-like_a/b/a_fold"/>
</dbReference>
<protein>
    <submittedName>
        <fullName evidence="3">Phage-related protein</fullName>
    </submittedName>
</protein>
<dbReference type="PANTHER" id="PTHR43196:SF2">
    <property type="entry name" value="PHOSPHOADENOSINE PHOSPHOSULFATE REDUCTASE"/>
    <property type="match status" value="1"/>
</dbReference>
<organism evidence="3">
    <name type="scientific">plant metagenome</name>
    <dbReference type="NCBI Taxonomy" id="1297885"/>
    <lineage>
        <taxon>unclassified sequences</taxon>
        <taxon>metagenomes</taxon>
        <taxon>organismal metagenomes</taxon>
    </lineage>
</organism>
<dbReference type="InterPro" id="IPR050128">
    <property type="entry name" value="Sulfate_adenylyltrnsfr_sub2"/>
</dbReference>
<evidence type="ECO:0000313" key="4">
    <source>
        <dbReference type="EMBL" id="VFR60989.1"/>
    </source>
</evidence>
<dbReference type="Pfam" id="PF01507">
    <property type="entry name" value="PAPS_reduct"/>
    <property type="match status" value="1"/>
</dbReference>
<dbReference type="AlphaFoldDB" id="A0A484Q1I0"/>
<proteinExistence type="predicted"/>
<dbReference type="InterPro" id="IPR002500">
    <property type="entry name" value="PAPS_reduct_dom"/>
</dbReference>
<feature type="region of interest" description="Disordered" evidence="1">
    <location>
        <begin position="317"/>
        <end position="352"/>
    </location>
</feature>
<feature type="compositionally biased region" description="Polar residues" evidence="1">
    <location>
        <begin position="1"/>
        <end position="20"/>
    </location>
</feature>
<dbReference type="PANTHER" id="PTHR43196">
    <property type="entry name" value="SULFATE ADENYLYLTRANSFERASE SUBUNIT 2"/>
    <property type="match status" value="1"/>
</dbReference>
<gene>
    <name evidence="3" type="ORF">ANK1_4087</name>
    <name evidence="4" type="ORF">ANK2_4088</name>
</gene>
<evidence type="ECO:0000256" key="1">
    <source>
        <dbReference type="SAM" id="MobiDB-lite"/>
    </source>
</evidence>
<dbReference type="SUPFAM" id="SSF52402">
    <property type="entry name" value="Adenine nucleotide alpha hydrolases-like"/>
    <property type="match status" value="1"/>
</dbReference>
<name>A0A484Q1I0_9ZZZZ</name>
<reference evidence="3" key="1">
    <citation type="submission" date="2019-03" db="EMBL/GenBank/DDBJ databases">
        <authorList>
            <person name="Danneels B."/>
        </authorList>
    </citation>
    <scope>NUCLEOTIDE SEQUENCE</scope>
</reference>
<sequence length="352" mass="39556">MTTTQHARPTAPHSRTQHLVNVSGGKDSTAIYLLALESGRPYRAVFADTGNEHELTYEYVARLHERTGGPKVETVKADFSRQLARHREYVLREWPRQGIDDAIVQEAARLHEPTGNPYLDLCISKGRFPSRMAQFCTSELKETPITTQIVGPMLKAGPVLQWLGVRAAESAHRARLPRFNRHESGSMLWRPIFRWGIEDVWAQHRRHALRPNPLYAHGMGRVGCLPCVNCRKDELRRIADRFPAHIDRIRRWEDVVSAANKRRSATFFPAVTDPTDADRPGSYSRIDTLVEWSRTTHGGRQFGLFFDEQPGGGCASDLGLCESTPSSEDPSAAGTHTARAASMQPAFSEQPR</sequence>
<feature type="domain" description="Phosphoadenosine phosphosulphate reductase" evidence="2">
    <location>
        <begin position="19"/>
        <end position="228"/>
    </location>
</feature>
<dbReference type="GO" id="GO:0003824">
    <property type="term" value="F:catalytic activity"/>
    <property type="evidence" value="ECO:0007669"/>
    <property type="project" value="InterPro"/>
</dbReference>
<accession>A0A484Q1I0</accession>
<evidence type="ECO:0000313" key="3">
    <source>
        <dbReference type="EMBL" id="VFR32142.1"/>
    </source>
</evidence>
<dbReference type="Gene3D" id="3.40.50.620">
    <property type="entry name" value="HUPs"/>
    <property type="match status" value="1"/>
</dbReference>
<evidence type="ECO:0000259" key="2">
    <source>
        <dbReference type="Pfam" id="PF01507"/>
    </source>
</evidence>
<dbReference type="EMBL" id="CAADIA010000006">
    <property type="protein sequence ID" value="VFR32142.1"/>
    <property type="molecule type" value="Genomic_DNA"/>
</dbReference>
<feature type="region of interest" description="Disordered" evidence="1">
    <location>
        <begin position="1"/>
        <end position="22"/>
    </location>
</feature>